<accession>A0ABT5LQI8</accession>
<dbReference type="GO" id="GO:0016787">
    <property type="term" value="F:hydrolase activity"/>
    <property type="evidence" value="ECO:0007669"/>
    <property type="project" value="UniProtKB-KW"/>
</dbReference>
<evidence type="ECO:0000259" key="1">
    <source>
        <dbReference type="Pfam" id="PF12146"/>
    </source>
</evidence>
<dbReference type="Gene3D" id="3.40.50.1820">
    <property type="entry name" value="alpha/beta hydrolase"/>
    <property type="match status" value="1"/>
</dbReference>
<keyword evidence="3" id="KW-1185">Reference proteome</keyword>
<sequence length="295" mass="32592">MIDFNGYIDKIAYYAHMLDNVANCDSGNVEGLSYKLYQSTGQIRDLIVVYHGGGVNSQAGYGIFAQQLCMVASVAVCLIDIRGHGKSDGIRGTVDYPERIWSDVDIVLQEMQRLFPQARRYLFGHSSGAGMLLNYFTCYRPQHKVDGLFMLACELGPFAKLKCQSGNTTPFVEVNQWPFIINALSRGLLCGQTLAVKLHFSEEALASMDGFVEHYSVNIANALTPRHPAKQLAALSLPSHFLIAEKDELFSSTAMKEFATIHGSPYLKVSVLPECSHLDCIFAAASYLSKNLTQE</sequence>
<dbReference type="SUPFAM" id="SSF53474">
    <property type="entry name" value="alpha/beta-Hydrolases"/>
    <property type="match status" value="1"/>
</dbReference>
<evidence type="ECO:0000313" key="3">
    <source>
        <dbReference type="Proteomes" id="UP001220225"/>
    </source>
</evidence>
<dbReference type="InterPro" id="IPR022742">
    <property type="entry name" value="Hydrolase_4"/>
</dbReference>
<gene>
    <name evidence="2" type="ORF">PSI14_07325</name>
</gene>
<keyword evidence="2" id="KW-0378">Hydrolase</keyword>
<dbReference type="PANTHER" id="PTHR11614">
    <property type="entry name" value="PHOSPHOLIPASE-RELATED"/>
    <property type="match status" value="1"/>
</dbReference>
<dbReference type="RefSeq" id="WP_273575283.1">
    <property type="nucleotide sequence ID" value="NZ_JAQRFN010000007.1"/>
</dbReference>
<evidence type="ECO:0000313" key="2">
    <source>
        <dbReference type="EMBL" id="MDC9596685.1"/>
    </source>
</evidence>
<dbReference type="Proteomes" id="UP001220225">
    <property type="component" value="Unassembled WGS sequence"/>
</dbReference>
<protein>
    <submittedName>
        <fullName evidence="2">Alpha/beta fold hydrolase</fullName>
    </submittedName>
</protein>
<name>A0ABT5LQI8_9GAMM</name>
<dbReference type="InterPro" id="IPR029058">
    <property type="entry name" value="AB_hydrolase_fold"/>
</dbReference>
<dbReference type="Pfam" id="PF12146">
    <property type="entry name" value="Hydrolase_4"/>
    <property type="match status" value="1"/>
</dbReference>
<dbReference type="InterPro" id="IPR051044">
    <property type="entry name" value="MAG_DAG_Lipase"/>
</dbReference>
<comment type="caution">
    <text evidence="2">The sequence shown here is derived from an EMBL/GenBank/DDBJ whole genome shotgun (WGS) entry which is preliminary data.</text>
</comment>
<proteinExistence type="predicted"/>
<reference evidence="2 3" key="1">
    <citation type="submission" date="2023-02" db="EMBL/GenBank/DDBJ databases">
        <title>Entomopathogenic bacteria.</title>
        <authorList>
            <person name="Machado R.A."/>
        </authorList>
    </citation>
    <scope>NUCLEOTIDE SEQUENCE [LARGE SCALE GENOMIC DNA]</scope>
    <source>
        <strain evidence="2 3">XENO-2</strain>
    </source>
</reference>
<organism evidence="2 3">
    <name type="scientific">Xenorhabdus anantnagensis</name>
    <dbReference type="NCBI Taxonomy" id="3025875"/>
    <lineage>
        <taxon>Bacteria</taxon>
        <taxon>Pseudomonadati</taxon>
        <taxon>Pseudomonadota</taxon>
        <taxon>Gammaproteobacteria</taxon>
        <taxon>Enterobacterales</taxon>
        <taxon>Morganellaceae</taxon>
        <taxon>Xenorhabdus</taxon>
    </lineage>
</organism>
<dbReference type="EMBL" id="JAQRFN010000007">
    <property type="protein sequence ID" value="MDC9596685.1"/>
    <property type="molecule type" value="Genomic_DNA"/>
</dbReference>
<feature type="domain" description="Serine aminopeptidase S33" evidence="1">
    <location>
        <begin position="42"/>
        <end position="277"/>
    </location>
</feature>